<evidence type="ECO:0000313" key="2">
    <source>
        <dbReference type="Proteomes" id="UP000593572"/>
    </source>
</evidence>
<dbReference type="Proteomes" id="UP000593572">
    <property type="component" value="Unassembled WGS sequence"/>
</dbReference>
<evidence type="ECO:0000313" key="1">
    <source>
        <dbReference type="EMBL" id="MBA0568232.1"/>
    </source>
</evidence>
<name>A0A7J8MUG4_9ROSI</name>
<protein>
    <submittedName>
        <fullName evidence="1">Uncharacterized protein</fullName>
    </submittedName>
</protein>
<gene>
    <name evidence="1" type="ORF">Golob_005739</name>
</gene>
<sequence length="104" mass="11662">MKSSSTSRPPMLEVGNYAYGKAQMKAYIKFIDENAWCAMLVGWEPPKMEIENGRVVKPELQWATNKMNVENWLIFPTIFMVFVKLGEARDDVSASIEAEGEGGG</sequence>
<reference evidence="1 2" key="1">
    <citation type="journal article" date="2019" name="Genome Biol. Evol.">
        <title>Insights into the evolution of the New World diploid cottons (Gossypium, subgenus Houzingenia) based on genome sequencing.</title>
        <authorList>
            <person name="Grover C.E."/>
            <person name="Arick M.A. 2nd"/>
            <person name="Thrash A."/>
            <person name="Conover J.L."/>
            <person name="Sanders W.S."/>
            <person name="Peterson D.G."/>
            <person name="Frelichowski J.E."/>
            <person name="Scheffler J.A."/>
            <person name="Scheffler B.E."/>
            <person name="Wendel J.F."/>
        </authorList>
    </citation>
    <scope>NUCLEOTIDE SEQUENCE [LARGE SCALE GENOMIC DNA]</scope>
    <source>
        <strain evidence="1">157</strain>
        <tissue evidence="1">Leaf</tissue>
    </source>
</reference>
<accession>A0A7J8MUG4</accession>
<dbReference type="EMBL" id="JABEZX010000010">
    <property type="protein sequence ID" value="MBA0568232.1"/>
    <property type="molecule type" value="Genomic_DNA"/>
</dbReference>
<keyword evidence="2" id="KW-1185">Reference proteome</keyword>
<dbReference type="AlphaFoldDB" id="A0A7J8MUG4"/>
<organism evidence="1 2">
    <name type="scientific">Gossypium lobatum</name>
    <dbReference type="NCBI Taxonomy" id="34289"/>
    <lineage>
        <taxon>Eukaryota</taxon>
        <taxon>Viridiplantae</taxon>
        <taxon>Streptophyta</taxon>
        <taxon>Embryophyta</taxon>
        <taxon>Tracheophyta</taxon>
        <taxon>Spermatophyta</taxon>
        <taxon>Magnoliopsida</taxon>
        <taxon>eudicotyledons</taxon>
        <taxon>Gunneridae</taxon>
        <taxon>Pentapetalae</taxon>
        <taxon>rosids</taxon>
        <taxon>malvids</taxon>
        <taxon>Malvales</taxon>
        <taxon>Malvaceae</taxon>
        <taxon>Malvoideae</taxon>
        <taxon>Gossypium</taxon>
    </lineage>
</organism>
<proteinExistence type="predicted"/>
<feature type="non-terminal residue" evidence="1">
    <location>
        <position position="104"/>
    </location>
</feature>
<comment type="caution">
    <text evidence="1">The sequence shown here is derived from an EMBL/GenBank/DDBJ whole genome shotgun (WGS) entry which is preliminary data.</text>
</comment>